<dbReference type="GO" id="GO:0016757">
    <property type="term" value="F:glycosyltransferase activity"/>
    <property type="evidence" value="ECO:0007669"/>
    <property type="project" value="UniProtKB-KW"/>
</dbReference>
<dbReference type="CDD" id="cd03801">
    <property type="entry name" value="GT4_PimA-like"/>
    <property type="match status" value="1"/>
</dbReference>
<dbReference type="HOGENOM" id="CLU_009583_14_0_10"/>
<feature type="domain" description="Glycosyl transferase family 1" evidence="1">
    <location>
        <begin position="173"/>
        <end position="336"/>
    </location>
</feature>
<dbReference type="AlphaFoldDB" id="G0LBG0"/>
<dbReference type="EC" id="2.4.1.-" evidence="3"/>
<dbReference type="KEGG" id="zga:ZOBELLIA_1988"/>
<gene>
    <name evidence="3" type="ordered locus">zobellia_1988</name>
</gene>
<evidence type="ECO:0000313" key="3">
    <source>
        <dbReference type="EMBL" id="CAZ96064.1"/>
    </source>
</evidence>
<evidence type="ECO:0000259" key="1">
    <source>
        <dbReference type="Pfam" id="PF00534"/>
    </source>
</evidence>
<name>G0LBG0_ZOBGA</name>
<dbReference type="STRING" id="63186.ZOBELLIA_1988"/>
<sequence length="365" mass="42099">MKKKILIHSPNLSTPGGKQTYFASLLNHFTSDIEFFFYGAQGKKEGKLRVITRLISDFWKFYRKLKKNKYDLVHLNPSMNMKSFFRDSVFALICRLTGTRMTVFWHGWQWEFEKKVTQRILPYFRATFGKADSMIVLGKEFADQLRKYGYKKPIYPITTVADPIFFKLDNKFEKAETSNHENDGITLLFLSRIERVKGIYEALESFVVLQKRFPNVKLKIAGTGGELPAVEEYVRSRQMKGVELLGWITGDNKAKVFYESDIYLLPSYHGEGLPCSILEAMATGLPVISTDVGGIKDFFEDGQMGYLVEMKHPEQITEKVSLLINDRDSIRTMGQYNIVYAHNRFTPEKVSSELERIYSKSILGS</sequence>
<dbReference type="Pfam" id="PF13439">
    <property type="entry name" value="Glyco_transf_4"/>
    <property type="match status" value="1"/>
</dbReference>
<evidence type="ECO:0000259" key="2">
    <source>
        <dbReference type="Pfam" id="PF13439"/>
    </source>
</evidence>
<dbReference type="InterPro" id="IPR001296">
    <property type="entry name" value="Glyco_trans_1"/>
</dbReference>
<dbReference type="Gene3D" id="3.40.50.2000">
    <property type="entry name" value="Glycogen Phosphorylase B"/>
    <property type="match status" value="2"/>
</dbReference>
<keyword evidence="3" id="KW-0328">Glycosyltransferase</keyword>
<keyword evidence="4" id="KW-1185">Reference proteome</keyword>
<dbReference type="OrthoDB" id="9790710at2"/>
<dbReference type="PANTHER" id="PTHR45947">
    <property type="entry name" value="SULFOQUINOVOSYL TRANSFERASE SQD2"/>
    <property type="match status" value="1"/>
</dbReference>
<organism evidence="3 4">
    <name type="scientific">Zobellia galactanivorans (strain DSM 12802 / CCUG 47099 / CIP 106680 / NCIMB 13871 / Dsij)</name>
    <dbReference type="NCBI Taxonomy" id="63186"/>
    <lineage>
        <taxon>Bacteria</taxon>
        <taxon>Pseudomonadati</taxon>
        <taxon>Bacteroidota</taxon>
        <taxon>Flavobacteriia</taxon>
        <taxon>Flavobacteriales</taxon>
        <taxon>Flavobacteriaceae</taxon>
        <taxon>Zobellia</taxon>
    </lineage>
</organism>
<proteinExistence type="predicted"/>
<dbReference type="SUPFAM" id="SSF53756">
    <property type="entry name" value="UDP-Glycosyltransferase/glycogen phosphorylase"/>
    <property type="match status" value="1"/>
</dbReference>
<dbReference type="InterPro" id="IPR028098">
    <property type="entry name" value="Glyco_trans_4-like_N"/>
</dbReference>
<keyword evidence="3" id="KW-0808">Transferase</keyword>
<dbReference type="PANTHER" id="PTHR45947:SF3">
    <property type="entry name" value="SULFOQUINOVOSYL TRANSFERASE SQD2"/>
    <property type="match status" value="1"/>
</dbReference>
<dbReference type="InterPro" id="IPR050194">
    <property type="entry name" value="Glycosyltransferase_grp1"/>
</dbReference>
<dbReference type="Pfam" id="PF00534">
    <property type="entry name" value="Glycos_transf_1"/>
    <property type="match status" value="1"/>
</dbReference>
<dbReference type="EMBL" id="FP476056">
    <property type="protein sequence ID" value="CAZ96064.1"/>
    <property type="molecule type" value="Genomic_DNA"/>
</dbReference>
<feature type="domain" description="Glycosyltransferase subfamily 4-like N-terminal" evidence="2">
    <location>
        <begin position="50"/>
        <end position="157"/>
    </location>
</feature>
<protein>
    <submittedName>
        <fullName evidence="3">Glycosyltransferase, family GT4</fullName>
        <ecNumber evidence="3">2.4.1.-</ecNumber>
    </submittedName>
</protein>
<evidence type="ECO:0000313" key="4">
    <source>
        <dbReference type="Proteomes" id="UP000008898"/>
    </source>
</evidence>
<reference evidence="4" key="1">
    <citation type="submission" date="2009-07" db="EMBL/GenBank/DDBJ databases">
        <title>Complete genome sequence of Zobellia galactanivorans Dsij.</title>
        <authorList>
            <consortium name="Genoscope - CEA"/>
        </authorList>
    </citation>
    <scope>NUCLEOTIDE SEQUENCE [LARGE SCALE GENOMIC DNA]</scope>
    <source>
        <strain evidence="4">DSM 12802 / CCUG 47099 / CIP 106680 / NCIMB 13871 / Dsij</strain>
    </source>
</reference>
<dbReference type="RefSeq" id="WP_013993347.1">
    <property type="nucleotide sequence ID" value="NC_015844.1"/>
</dbReference>
<accession>G0LBG0</accession>
<reference evidence="3 4" key="2">
    <citation type="journal article" date="2012" name="Environ. Microbiol.">
        <title>Characterization of the first alginolytic operons in a marine bacterium: from their emergence in marine Flavobacteriia to their independent transfers to marine Proteobacteria and human gut Bacteroides.</title>
        <authorList>
            <person name="Thomas F."/>
            <person name="Barbeyron T."/>
            <person name="Tonon T."/>
            <person name="Genicot S."/>
            <person name="Czjzek M."/>
            <person name="Michel G."/>
        </authorList>
    </citation>
    <scope>NUCLEOTIDE SEQUENCE [LARGE SCALE GENOMIC DNA]</scope>
    <source>
        <strain evidence="4">DSM 12802 / CCUG 47099 / CIP 106680 / NCIMB 13871 / Dsij</strain>
    </source>
</reference>
<dbReference type="Proteomes" id="UP000008898">
    <property type="component" value="Chromosome"/>
</dbReference>